<dbReference type="EMBL" id="FCNY02000038">
    <property type="protein sequence ID" value="SAL71100.1"/>
    <property type="molecule type" value="Genomic_DNA"/>
</dbReference>
<name>A0A158JS00_CABCO</name>
<dbReference type="AlphaFoldDB" id="A0A158JS00"/>
<organism evidence="2 3">
    <name type="scientific">Caballeronia cordobensis</name>
    <name type="common">Burkholderia cordobensis</name>
    <dbReference type="NCBI Taxonomy" id="1353886"/>
    <lineage>
        <taxon>Bacteria</taxon>
        <taxon>Pseudomonadati</taxon>
        <taxon>Pseudomonadota</taxon>
        <taxon>Betaproteobacteria</taxon>
        <taxon>Burkholderiales</taxon>
        <taxon>Burkholderiaceae</taxon>
        <taxon>Caballeronia</taxon>
    </lineage>
</organism>
<dbReference type="Proteomes" id="UP000054740">
    <property type="component" value="Unassembled WGS sequence"/>
</dbReference>
<reference evidence="3" key="1">
    <citation type="submission" date="2016-01" db="EMBL/GenBank/DDBJ databases">
        <authorList>
            <person name="Peeters C."/>
        </authorList>
    </citation>
    <scope>NUCLEOTIDE SEQUENCE [LARGE SCALE GENOMIC DNA]</scope>
</reference>
<accession>A0A158JS00</accession>
<evidence type="ECO:0000313" key="3">
    <source>
        <dbReference type="Proteomes" id="UP000054740"/>
    </source>
</evidence>
<feature type="region of interest" description="Disordered" evidence="1">
    <location>
        <begin position="1"/>
        <end position="28"/>
    </location>
</feature>
<protein>
    <submittedName>
        <fullName evidence="2">Uncharacterized protein</fullName>
    </submittedName>
</protein>
<proteinExistence type="predicted"/>
<sequence>MPSVRADSGGTALSPRRQYGISGPRGAPPLMQAHCGVAGRMEGLGLCRPPVPIRAERRFRHDANMESAARAARRHLSEDGEILVAVAVSEGIDEVVAHDARHG</sequence>
<keyword evidence="3" id="KW-1185">Reference proteome</keyword>
<evidence type="ECO:0000256" key="1">
    <source>
        <dbReference type="SAM" id="MobiDB-lite"/>
    </source>
</evidence>
<evidence type="ECO:0000313" key="2">
    <source>
        <dbReference type="EMBL" id="SAL71100.1"/>
    </source>
</evidence>
<gene>
    <name evidence="2" type="ORF">AWB70_07312</name>
</gene>